<organism evidence="1 2">
    <name type="scientific">Portunus trituberculatus</name>
    <name type="common">Swimming crab</name>
    <name type="synonym">Neptunus trituberculatus</name>
    <dbReference type="NCBI Taxonomy" id="210409"/>
    <lineage>
        <taxon>Eukaryota</taxon>
        <taxon>Metazoa</taxon>
        <taxon>Ecdysozoa</taxon>
        <taxon>Arthropoda</taxon>
        <taxon>Crustacea</taxon>
        <taxon>Multicrustacea</taxon>
        <taxon>Malacostraca</taxon>
        <taxon>Eumalacostraca</taxon>
        <taxon>Eucarida</taxon>
        <taxon>Decapoda</taxon>
        <taxon>Pleocyemata</taxon>
        <taxon>Brachyura</taxon>
        <taxon>Eubrachyura</taxon>
        <taxon>Portunoidea</taxon>
        <taxon>Portunidae</taxon>
        <taxon>Portuninae</taxon>
        <taxon>Portunus</taxon>
    </lineage>
</organism>
<reference evidence="1 2" key="1">
    <citation type="submission" date="2019-05" db="EMBL/GenBank/DDBJ databases">
        <title>Another draft genome of Portunus trituberculatus and its Hox gene families provides insights of decapod evolution.</title>
        <authorList>
            <person name="Jeong J.-H."/>
            <person name="Song I."/>
            <person name="Kim S."/>
            <person name="Choi T."/>
            <person name="Kim D."/>
            <person name="Ryu S."/>
            <person name="Kim W."/>
        </authorList>
    </citation>
    <scope>NUCLEOTIDE SEQUENCE [LARGE SCALE GENOMIC DNA]</scope>
    <source>
        <tissue evidence="1">Muscle</tissue>
    </source>
</reference>
<gene>
    <name evidence="1" type="ORF">E2C01_067763</name>
</gene>
<protein>
    <submittedName>
        <fullName evidence="1">Uncharacterized protein</fullName>
    </submittedName>
</protein>
<name>A0A5B7HYA1_PORTR</name>
<comment type="caution">
    <text evidence="1">The sequence shown here is derived from an EMBL/GenBank/DDBJ whole genome shotgun (WGS) entry which is preliminary data.</text>
</comment>
<dbReference type="AlphaFoldDB" id="A0A5B7HYA1"/>
<keyword evidence="2" id="KW-1185">Reference proteome</keyword>
<dbReference type="EMBL" id="VSRR010036789">
    <property type="protein sequence ID" value="MPC73434.1"/>
    <property type="molecule type" value="Genomic_DNA"/>
</dbReference>
<evidence type="ECO:0000313" key="2">
    <source>
        <dbReference type="Proteomes" id="UP000324222"/>
    </source>
</evidence>
<evidence type="ECO:0000313" key="1">
    <source>
        <dbReference type="EMBL" id="MPC73434.1"/>
    </source>
</evidence>
<proteinExistence type="predicted"/>
<sequence>MRYANETLETSAALHCSCVCQVLCGGSPWLEQHRNKHKGRCRKPSGRHVALPVSNVTQRKGVREKTKKKKMWFLILQLILYIFI</sequence>
<dbReference type="Proteomes" id="UP000324222">
    <property type="component" value="Unassembled WGS sequence"/>
</dbReference>
<accession>A0A5B7HYA1</accession>